<dbReference type="eggNOG" id="KOG1972">
    <property type="taxonomic scope" value="Eukaryota"/>
</dbReference>
<keyword evidence="4" id="KW-0539">Nucleus</keyword>
<evidence type="ECO:0008006" key="8">
    <source>
        <dbReference type="Google" id="ProtNLM"/>
    </source>
</evidence>
<dbReference type="InterPro" id="IPR011990">
    <property type="entry name" value="TPR-like_helical_dom_sf"/>
</dbReference>
<dbReference type="HOGENOM" id="CLU_007550_1_0_1"/>
<evidence type="ECO:0000256" key="3">
    <source>
        <dbReference type="ARBA" id="ARBA00022737"/>
    </source>
</evidence>
<dbReference type="Gene3D" id="1.25.40.10">
    <property type="entry name" value="Tetratricopeptide repeat domain"/>
    <property type="match status" value="2"/>
</dbReference>
<gene>
    <name evidence="6" type="ORF">RHTO_04737</name>
</gene>
<dbReference type="GO" id="GO:1902369">
    <property type="term" value="P:negative regulation of RNA catabolic process"/>
    <property type="evidence" value="ECO:0007669"/>
    <property type="project" value="TreeGrafter"/>
</dbReference>
<feature type="region of interest" description="Disordered" evidence="5">
    <location>
        <begin position="1"/>
        <end position="220"/>
    </location>
</feature>
<feature type="compositionally biased region" description="Basic and acidic residues" evidence="5">
    <location>
        <begin position="197"/>
        <end position="210"/>
    </location>
</feature>
<keyword evidence="3" id="KW-0677">Repeat</keyword>
<feature type="compositionally biased region" description="Basic and acidic residues" evidence="5">
    <location>
        <begin position="115"/>
        <end position="172"/>
    </location>
</feature>
<dbReference type="Pfam" id="PF08424">
    <property type="entry name" value="NRDE-2"/>
    <property type="match status" value="1"/>
</dbReference>
<evidence type="ECO:0000256" key="5">
    <source>
        <dbReference type="SAM" id="MobiDB-lite"/>
    </source>
</evidence>
<dbReference type="PANTHER" id="PTHR13471">
    <property type="entry name" value="TETRATRICOPEPTIDE-LIKE HELICAL"/>
    <property type="match status" value="1"/>
</dbReference>
<name>M7XWD0_RHOT1</name>
<evidence type="ECO:0000256" key="2">
    <source>
        <dbReference type="ARBA" id="ARBA00009265"/>
    </source>
</evidence>
<feature type="compositionally biased region" description="Basic and acidic residues" evidence="5">
    <location>
        <begin position="78"/>
        <end position="108"/>
    </location>
</feature>
<dbReference type="GO" id="GO:0031048">
    <property type="term" value="P:regulatory ncRNA-mediated heterochromatin formation"/>
    <property type="evidence" value="ECO:0007669"/>
    <property type="project" value="TreeGrafter"/>
</dbReference>
<dbReference type="RefSeq" id="XP_016275677.1">
    <property type="nucleotide sequence ID" value="XM_016418401.1"/>
</dbReference>
<protein>
    <recommendedName>
        <fullName evidence="8">NRDE-2, necessary for RNA interference-domain containing protein</fullName>
    </recommendedName>
</protein>
<dbReference type="GeneID" id="27368750"/>
<sequence>MAGRAPPPSFSSFPDPDKPRPPPSFSSFPSPPRPSTSREDSPPPAKRPRAADFLDELGGELGISDDRKGKKREKTRSRRSEEEERTSTRRRERDERSSVDDRRGEKGREARRKGKERERERELDRKRDGDRRHRSKERERRHRDEDGSRRRRSSEREDLEERRKTEKGKTPHDLVLATLSAETASGSSLPPDPPASDTDKPVFYESRRGDPNNLRYGGLHRGDVPKYRRVGAGKVIGLNDGLRITRETAYSGRGVEIAPVNRFKTPRYVDPASLRHLTDKNAKRLILRPAQPQDLRALGEPGTHRAAFDPFQPSVDENGLTTEYVALERERTTAQKLDKLEHEEGTDYRSIAGLVKASDLAESSDDEDSDDLFGGLGISGGESHADYLKRQNLELDRALRDHPSNVDKWIEFVDFQDEVAQSSFVGASALSAAKRALSKAERASTSEIKLAILERALAHPGNAKSEQLILAQLRAASDIEDPKRVLQRWKEALMAHPDLTGLWIEYVSWRQTTWSTFSVTDVVDVFEESFVVLADAMSGEEPGSSAREMLEANAVYLLLRFCLMLRQAGKSCFSERALATFQAIVELNLFRPADFDRLQYERFMPWKQRVLAAFESFWDTEAPRIGETDAKGWRSTTDQDMPLEAVPASDVAIVEAQREDGARPHEQWARAERIASESHRPARTTDPGMDDSDDPYRVVLFGDIRPFLFFVDSPDSRLQLAYAFLTFLGLPFVPPDVPTSTPFTTDPFIHSDLVERPSLIQRFWPSDSSEKQSYGLVDGEPMELERKSDIKEPWQTPFKAAPAMADLLFGSGKAGWFRTLVPEDLQDIDVELAKNALNLLRTVPPDVFLILDAFSLESAQSPKGAVKLAKQVLRDKRQDLALWDGYARIERSRGKVADARQVYCTALSMYRSFAPPDQVDGPLLWRAWAEMEWEEGRPALALRIVIAATSAEKVDLASLAATTETDRPSPATILRARQYYARELEASFQPRATQALLRNRNHLAFSLALFEYISRGLSTAVDILEQHLLRLDGAGACGTAEHEEAFVLYAKLLFRHSSRGKGYKPGQLRELLDRALQQYKNNSLFLSLAYHNELRMKIQNHFRLVMEEKVLKENAATSEGWLFAIFAELHLDARRPNIWAVRNLFDRALDNPKTKSSPSLWTLYIDFEVRNGELQRAKSLIYRAIRECPWCKEFYLRPFSPALRSVYRSRELRDFHHLLLEKGLRVRVDFEPFLEGVVTSDMEDEEEGEGPMLEDAGEELLAERRRLMPY</sequence>
<organism evidence="6 7">
    <name type="scientific">Rhodotorula toruloides (strain NP11)</name>
    <name type="common">Yeast</name>
    <name type="synonym">Rhodosporidium toruloides</name>
    <dbReference type="NCBI Taxonomy" id="1130832"/>
    <lineage>
        <taxon>Eukaryota</taxon>
        <taxon>Fungi</taxon>
        <taxon>Dikarya</taxon>
        <taxon>Basidiomycota</taxon>
        <taxon>Pucciniomycotina</taxon>
        <taxon>Microbotryomycetes</taxon>
        <taxon>Sporidiobolales</taxon>
        <taxon>Sporidiobolaceae</taxon>
        <taxon>Rhodotorula</taxon>
    </lineage>
</organism>
<comment type="similarity">
    <text evidence="2">Belongs to the NRDE2 family.</text>
</comment>
<dbReference type="GO" id="GO:0071013">
    <property type="term" value="C:catalytic step 2 spliceosome"/>
    <property type="evidence" value="ECO:0007669"/>
    <property type="project" value="TreeGrafter"/>
</dbReference>
<dbReference type="GO" id="GO:0006396">
    <property type="term" value="P:RNA processing"/>
    <property type="evidence" value="ECO:0007669"/>
    <property type="project" value="InterPro"/>
</dbReference>
<evidence type="ECO:0000313" key="7">
    <source>
        <dbReference type="Proteomes" id="UP000016926"/>
    </source>
</evidence>
<dbReference type="OrthoDB" id="297219at2759"/>
<dbReference type="InterPro" id="IPR003107">
    <property type="entry name" value="HAT"/>
</dbReference>
<dbReference type="SMART" id="SM00386">
    <property type="entry name" value="HAT"/>
    <property type="match status" value="5"/>
</dbReference>
<dbReference type="EMBL" id="KB722644">
    <property type="protein sequence ID" value="EMS24558.1"/>
    <property type="molecule type" value="Genomic_DNA"/>
</dbReference>
<proteinExistence type="inferred from homology"/>
<feature type="compositionally biased region" description="Pro residues" evidence="5">
    <location>
        <begin position="21"/>
        <end position="34"/>
    </location>
</feature>
<dbReference type="SUPFAM" id="SSF48452">
    <property type="entry name" value="TPR-like"/>
    <property type="match status" value="2"/>
</dbReference>
<dbReference type="AlphaFoldDB" id="M7XWD0"/>
<dbReference type="InterPro" id="IPR013633">
    <property type="entry name" value="NRDE-2"/>
</dbReference>
<evidence type="ECO:0000256" key="4">
    <source>
        <dbReference type="ARBA" id="ARBA00023242"/>
    </source>
</evidence>
<dbReference type="PANTHER" id="PTHR13471:SF0">
    <property type="entry name" value="NUCLEAR EXOSOME REGULATOR NRDE2"/>
    <property type="match status" value="1"/>
</dbReference>
<evidence type="ECO:0000313" key="6">
    <source>
        <dbReference type="EMBL" id="EMS24558.1"/>
    </source>
</evidence>
<accession>M7XWD0</accession>
<dbReference type="Proteomes" id="UP000016926">
    <property type="component" value="Unassembled WGS sequence"/>
</dbReference>
<comment type="subcellular location">
    <subcellularLocation>
        <location evidence="1">Nucleus</location>
    </subcellularLocation>
</comment>
<keyword evidence="7" id="KW-1185">Reference proteome</keyword>
<reference evidence="6 7" key="1">
    <citation type="journal article" date="2012" name="Nat. Commun.">
        <title>A multi-omic map of the lipid-producing yeast Rhodosporidium toruloides.</title>
        <authorList>
            <person name="Zhu Z."/>
            <person name="Zhang S."/>
            <person name="Liu H."/>
            <person name="Shen H."/>
            <person name="Lin X."/>
            <person name="Yang F."/>
            <person name="Zhou Y.J."/>
            <person name="Jin G."/>
            <person name="Ye M."/>
            <person name="Zou H."/>
            <person name="Zou H."/>
            <person name="Zhao Z.K."/>
        </authorList>
    </citation>
    <scope>NUCLEOTIDE SEQUENCE [LARGE SCALE GENOMIC DNA]</scope>
    <source>
        <strain evidence="6 7">NP11</strain>
    </source>
</reference>
<evidence type="ECO:0000256" key="1">
    <source>
        <dbReference type="ARBA" id="ARBA00004123"/>
    </source>
</evidence>